<name>A0A9D5CG79_9LILI</name>
<dbReference type="InterPro" id="IPR027806">
    <property type="entry name" value="HARBI1_dom"/>
</dbReference>
<keyword evidence="6" id="KW-0378">Hydrolase</keyword>
<dbReference type="GO" id="GO:0005634">
    <property type="term" value="C:nucleus"/>
    <property type="evidence" value="ECO:0007669"/>
    <property type="project" value="UniProtKB-SubCell"/>
</dbReference>
<evidence type="ECO:0000259" key="8">
    <source>
        <dbReference type="Pfam" id="PF13359"/>
    </source>
</evidence>
<evidence type="ECO:0000256" key="1">
    <source>
        <dbReference type="ARBA" id="ARBA00001968"/>
    </source>
</evidence>
<keyword evidence="4" id="KW-0540">Nuclease</keyword>
<comment type="caution">
    <text evidence="10">The sequence shown here is derived from an EMBL/GenBank/DDBJ whole genome shotgun (WGS) entry which is preliminary data.</text>
</comment>
<dbReference type="AlphaFoldDB" id="A0A9D5CG79"/>
<protein>
    <recommendedName>
        <fullName evidence="12">DDE Tnp4 domain-containing protein</fullName>
    </recommendedName>
</protein>
<evidence type="ECO:0000256" key="4">
    <source>
        <dbReference type="ARBA" id="ARBA00022722"/>
    </source>
</evidence>
<organism evidence="10 11">
    <name type="scientific">Dioscorea zingiberensis</name>
    <dbReference type="NCBI Taxonomy" id="325984"/>
    <lineage>
        <taxon>Eukaryota</taxon>
        <taxon>Viridiplantae</taxon>
        <taxon>Streptophyta</taxon>
        <taxon>Embryophyta</taxon>
        <taxon>Tracheophyta</taxon>
        <taxon>Spermatophyta</taxon>
        <taxon>Magnoliopsida</taxon>
        <taxon>Liliopsida</taxon>
        <taxon>Dioscoreales</taxon>
        <taxon>Dioscoreaceae</taxon>
        <taxon>Dioscorea</taxon>
    </lineage>
</organism>
<gene>
    <name evidence="10" type="ORF">J5N97_020632</name>
</gene>
<dbReference type="Pfam" id="PF13359">
    <property type="entry name" value="DDE_Tnp_4"/>
    <property type="match status" value="1"/>
</dbReference>
<dbReference type="GO" id="GO:0046872">
    <property type="term" value="F:metal ion binding"/>
    <property type="evidence" value="ECO:0007669"/>
    <property type="project" value="UniProtKB-KW"/>
</dbReference>
<reference evidence="10" key="1">
    <citation type="submission" date="2021-03" db="EMBL/GenBank/DDBJ databases">
        <authorList>
            <person name="Li Z."/>
            <person name="Yang C."/>
        </authorList>
    </citation>
    <scope>NUCLEOTIDE SEQUENCE</scope>
    <source>
        <strain evidence="10">Dzin_1.0</strain>
        <tissue evidence="10">Leaf</tissue>
    </source>
</reference>
<dbReference type="OrthoDB" id="630366at2759"/>
<evidence type="ECO:0000259" key="9">
    <source>
        <dbReference type="Pfam" id="PF26138"/>
    </source>
</evidence>
<dbReference type="EMBL" id="JAGGNH010000005">
    <property type="protein sequence ID" value="KAJ0972673.1"/>
    <property type="molecule type" value="Genomic_DNA"/>
</dbReference>
<comment type="subcellular location">
    <subcellularLocation>
        <location evidence="2">Nucleus</location>
    </subcellularLocation>
</comment>
<keyword evidence="11" id="KW-1185">Reference proteome</keyword>
<dbReference type="PANTHER" id="PTHR22930">
    <property type="match status" value="1"/>
</dbReference>
<feature type="domain" description="DUF8040" evidence="9">
    <location>
        <begin position="41"/>
        <end position="135"/>
    </location>
</feature>
<dbReference type="InterPro" id="IPR045249">
    <property type="entry name" value="HARBI1-like"/>
</dbReference>
<dbReference type="Proteomes" id="UP001085076">
    <property type="component" value="Miscellaneous, Linkage group lg05"/>
</dbReference>
<evidence type="ECO:0000256" key="6">
    <source>
        <dbReference type="ARBA" id="ARBA00022801"/>
    </source>
</evidence>
<dbReference type="Pfam" id="PF26138">
    <property type="entry name" value="DUF8040"/>
    <property type="match status" value="1"/>
</dbReference>
<dbReference type="GO" id="GO:0016787">
    <property type="term" value="F:hydrolase activity"/>
    <property type="evidence" value="ECO:0007669"/>
    <property type="project" value="UniProtKB-KW"/>
</dbReference>
<accession>A0A9D5CG79</accession>
<evidence type="ECO:0008006" key="12">
    <source>
        <dbReference type="Google" id="ProtNLM"/>
    </source>
</evidence>
<evidence type="ECO:0000313" key="11">
    <source>
        <dbReference type="Proteomes" id="UP001085076"/>
    </source>
</evidence>
<evidence type="ECO:0000256" key="7">
    <source>
        <dbReference type="ARBA" id="ARBA00023242"/>
    </source>
</evidence>
<dbReference type="PANTHER" id="PTHR22930:SF259">
    <property type="entry name" value="OS08G0106900 PROTEIN"/>
    <property type="match status" value="1"/>
</dbReference>
<comment type="cofactor">
    <cofactor evidence="1">
        <name>a divalent metal cation</name>
        <dbReference type="ChEBI" id="CHEBI:60240"/>
    </cofactor>
</comment>
<proteinExistence type="inferred from homology"/>
<keyword evidence="5" id="KW-0479">Metal-binding</keyword>
<dbReference type="GO" id="GO:0004518">
    <property type="term" value="F:nuclease activity"/>
    <property type="evidence" value="ECO:0007669"/>
    <property type="project" value="UniProtKB-KW"/>
</dbReference>
<keyword evidence="7" id="KW-0539">Nucleus</keyword>
<evidence type="ECO:0000256" key="2">
    <source>
        <dbReference type="ARBA" id="ARBA00004123"/>
    </source>
</evidence>
<evidence type="ECO:0000256" key="3">
    <source>
        <dbReference type="ARBA" id="ARBA00006958"/>
    </source>
</evidence>
<dbReference type="InterPro" id="IPR058353">
    <property type="entry name" value="DUF8040"/>
</dbReference>
<feature type="domain" description="DDE Tnp4" evidence="8">
    <location>
        <begin position="167"/>
        <end position="327"/>
    </location>
</feature>
<comment type="similarity">
    <text evidence="3">Belongs to the HARBI1 family.</text>
</comment>
<evidence type="ECO:0000313" key="10">
    <source>
        <dbReference type="EMBL" id="KAJ0972673.1"/>
    </source>
</evidence>
<sequence length="382" mass="44199">MVRPWERIFEEDEEELDILIRLLIDTIRYGATRTRRPQHTRPFTGHQLVENMLDGHTERSHNIFRMEPHVFRGLATLLESRGLLRNGRTVSVLEQLAIFMTVVAHASANRVACEQFQHSSETVSRYFHAVLRAMCILSEEMIQLPTGDEPPHTLVRNTPFKDCLGAIDGTHVPVIVPREIQERYRNRHGTLSQNVMAVVSFDMQFQYICAGWEGSAADMRIMQHCLENGSFSVLEGKYYLVDSGYANTQSLLAPYRGERYHLGQFTKGQTRYHNRKEKFNHAHASFRNIVERAFGVLKRRFKILRVPSPFSVETQRDIVVACAVIHNYICKYANSDEELQQDEDDYVEEENMGVDWQDDDTGSAHDMGQLLRENISRALWQL</sequence>
<evidence type="ECO:0000256" key="5">
    <source>
        <dbReference type="ARBA" id="ARBA00022723"/>
    </source>
</evidence>
<reference evidence="10" key="2">
    <citation type="journal article" date="2022" name="Hortic Res">
        <title>The genome of Dioscorea zingiberensis sheds light on the biosynthesis, origin and evolution of the medicinally important diosgenin saponins.</title>
        <authorList>
            <person name="Li Y."/>
            <person name="Tan C."/>
            <person name="Li Z."/>
            <person name="Guo J."/>
            <person name="Li S."/>
            <person name="Chen X."/>
            <person name="Wang C."/>
            <person name="Dai X."/>
            <person name="Yang H."/>
            <person name="Song W."/>
            <person name="Hou L."/>
            <person name="Xu J."/>
            <person name="Tong Z."/>
            <person name="Xu A."/>
            <person name="Yuan X."/>
            <person name="Wang W."/>
            <person name="Yang Q."/>
            <person name="Chen L."/>
            <person name="Sun Z."/>
            <person name="Wang K."/>
            <person name="Pan B."/>
            <person name="Chen J."/>
            <person name="Bao Y."/>
            <person name="Liu F."/>
            <person name="Qi X."/>
            <person name="Gang D.R."/>
            <person name="Wen J."/>
            <person name="Li J."/>
        </authorList>
    </citation>
    <scope>NUCLEOTIDE SEQUENCE</scope>
    <source>
        <strain evidence="10">Dzin_1.0</strain>
    </source>
</reference>